<organism evidence="2">
    <name type="scientific">Acromyrmex echinatior</name>
    <name type="common">Panamanian leafcutter ant</name>
    <name type="synonym">Acromyrmex octospinosus echinatior</name>
    <dbReference type="NCBI Taxonomy" id="103372"/>
    <lineage>
        <taxon>Eukaryota</taxon>
        <taxon>Metazoa</taxon>
        <taxon>Ecdysozoa</taxon>
        <taxon>Arthropoda</taxon>
        <taxon>Hexapoda</taxon>
        <taxon>Insecta</taxon>
        <taxon>Pterygota</taxon>
        <taxon>Neoptera</taxon>
        <taxon>Endopterygota</taxon>
        <taxon>Hymenoptera</taxon>
        <taxon>Apocrita</taxon>
        <taxon>Aculeata</taxon>
        <taxon>Formicoidea</taxon>
        <taxon>Formicidae</taxon>
        <taxon>Myrmicinae</taxon>
        <taxon>Acromyrmex</taxon>
    </lineage>
</organism>
<gene>
    <name evidence="1" type="ORF">G5I_14051</name>
</gene>
<evidence type="ECO:0000313" key="1">
    <source>
        <dbReference type="EMBL" id="EGI57864.1"/>
    </source>
</evidence>
<name>F4X6T2_ACREC</name>
<dbReference type="AlphaFoldDB" id="F4X6T2"/>
<dbReference type="InParanoid" id="F4X6T2"/>
<reference evidence="1" key="1">
    <citation type="submission" date="2011-02" db="EMBL/GenBank/DDBJ databases">
        <title>The genome of the leaf-cutting ant Acromyrmex echinatior suggests key adaptations to social evolution and fungus farming.</title>
        <authorList>
            <person name="Nygaard S."/>
            <person name="Zhang G."/>
        </authorList>
    </citation>
    <scope>NUCLEOTIDE SEQUENCE</scope>
</reference>
<accession>F4X6T2</accession>
<sequence length="518" mass="60592">MTGEKEMKEEEILRELAEFIPAISARQARRFDARANFSAERKRWERNTDQRGEESCSRVGQRDFNVISVIKKGSVSWRYLMKRIALKLRPPIHFNKRLLPFNVYLSDCRCRMQTILHLREPEYVYPNTFTKNITFIVTLKIMFASDDYGLESQAWNVSSIGVDSFGLPPKYFSSPITLLPRKHRWRSYHWSGHSYRPTVFQVLSSCPDEKRRDKLVRTKEKTRERDSLGKRESDCDQFAFSNRQKKRQSSFDETLRQVYRPRLVSVGLPSFTEMTMRDQSTECEWRGHSERARGIFAGIQNPRTNIEKQMSRFSYGDIIISIEVLKLHFNNNRIINLNISRSIWINRLSQCARALRVFCNNVSSQMLRCRGMFELKTERSGTIVADAEARAVQATGSIPPVYREGGTKRKIERERERERDLYEGGSKQRRLPLLVYARSEAEHMWHETGVPQYNGRNLCIIAHDVIAESTRVTRVTIFDEHVFPENVGPLRKRHITVQILQSFLVPIEIEYLIVGIKG</sequence>
<keyword evidence="2" id="KW-1185">Reference proteome</keyword>
<dbReference type="EMBL" id="GL888818">
    <property type="protein sequence ID" value="EGI57864.1"/>
    <property type="molecule type" value="Genomic_DNA"/>
</dbReference>
<protein>
    <submittedName>
        <fullName evidence="1">Uncharacterized protein</fullName>
    </submittedName>
</protein>
<proteinExistence type="predicted"/>
<evidence type="ECO:0000313" key="2">
    <source>
        <dbReference type="Proteomes" id="UP000007755"/>
    </source>
</evidence>
<dbReference type="Proteomes" id="UP000007755">
    <property type="component" value="Unassembled WGS sequence"/>
</dbReference>